<reference evidence="6" key="1">
    <citation type="journal article" date="2019" name="Curr. Biol.">
        <title>Genome Sequence of Striga asiatica Provides Insight into the Evolution of Plant Parasitism.</title>
        <authorList>
            <person name="Yoshida S."/>
            <person name="Kim S."/>
            <person name="Wafula E.K."/>
            <person name="Tanskanen J."/>
            <person name="Kim Y.M."/>
            <person name="Honaas L."/>
            <person name="Yang Z."/>
            <person name="Spallek T."/>
            <person name="Conn C.E."/>
            <person name="Ichihashi Y."/>
            <person name="Cheong K."/>
            <person name="Cui S."/>
            <person name="Der J.P."/>
            <person name="Gundlach H."/>
            <person name="Jiao Y."/>
            <person name="Hori C."/>
            <person name="Ishida J.K."/>
            <person name="Kasahara H."/>
            <person name="Kiba T."/>
            <person name="Kim M.S."/>
            <person name="Koo N."/>
            <person name="Laohavisit A."/>
            <person name="Lee Y.H."/>
            <person name="Lumba S."/>
            <person name="McCourt P."/>
            <person name="Mortimer J.C."/>
            <person name="Mutuku J.M."/>
            <person name="Nomura T."/>
            <person name="Sasaki-Sekimoto Y."/>
            <person name="Seto Y."/>
            <person name="Wang Y."/>
            <person name="Wakatake T."/>
            <person name="Sakakibara H."/>
            <person name="Demura T."/>
            <person name="Yamaguchi S."/>
            <person name="Yoneyama K."/>
            <person name="Manabe R.I."/>
            <person name="Nelson D.C."/>
            <person name="Schulman A.H."/>
            <person name="Timko M.P."/>
            <person name="dePamphilis C.W."/>
            <person name="Choi D."/>
            <person name="Shirasu K."/>
        </authorList>
    </citation>
    <scope>NUCLEOTIDE SEQUENCE [LARGE SCALE GENOMIC DNA]</scope>
    <source>
        <strain evidence="6">cv. UVA1</strain>
    </source>
</reference>
<keyword evidence="6" id="KW-1185">Reference proteome</keyword>
<keyword evidence="1" id="KW-0479">Metal-binding</keyword>
<sequence length="338" mass="38612">MFRRNNSSTAVPSFLDNQFQYNVDISNQLKLCGNVEFNSLEGGIGFFHKFRVYYPDNIMSVYLICYSPFVVAVPIEFHDETDRKASILNMNLVSTGLRLCYDDDERNSSITCASGSLMGSASSLFSALSNDMKREIDEQNKALDHLIRIQEEKMRKGVRDIRDKHMASFLAAVENEVAKKMQEKEVELERVAGKNKELMERVKHATWEAQKWCYMAKYNESVINVLRANLHKEGIGESDADSYTERDLVRVRCRSCGRNEASVLLMPCRHLCLCRECEAGVCPVCRAVTTASFEDVLLDWKCVELMHWDKRVAIIISIVKGLEYLEYSSDPPIVHSSN</sequence>
<dbReference type="PANTHER" id="PTHR42647:SF9">
    <property type="entry name" value="S-RIBONUCLEASE BINDING PROTEIN SBP1-RELATED"/>
    <property type="match status" value="1"/>
</dbReference>
<dbReference type="CDD" id="cd16649">
    <property type="entry name" value="mRING-HC-C3HC5_CGRF1-like"/>
    <property type="match status" value="1"/>
</dbReference>
<evidence type="ECO:0000256" key="2">
    <source>
        <dbReference type="ARBA" id="ARBA00022771"/>
    </source>
</evidence>
<dbReference type="EMBL" id="BKCP01004572">
    <property type="protein sequence ID" value="GER32232.1"/>
    <property type="molecule type" value="Genomic_DNA"/>
</dbReference>
<dbReference type="InterPro" id="IPR013083">
    <property type="entry name" value="Znf_RING/FYVE/PHD"/>
</dbReference>
<dbReference type="GO" id="GO:0008270">
    <property type="term" value="F:zinc ion binding"/>
    <property type="evidence" value="ECO:0007669"/>
    <property type="project" value="UniProtKB-KW"/>
</dbReference>
<keyword evidence="4" id="KW-0175">Coiled coil</keyword>
<evidence type="ECO:0000256" key="1">
    <source>
        <dbReference type="ARBA" id="ARBA00022723"/>
    </source>
</evidence>
<dbReference type="Gene3D" id="3.30.40.10">
    <property type="entry name" value="Zinc/RING finger domain, C3HC4 (zinc finger)"/>
    <property type="match status" value="1"/>
</dbReference>
<dbReference type="PANTHER" id="PTHR42647">
    <property type="entry name" value="SBP (S-RIBONUCLEASE BINDING PROTEIN) FAMILY PROTEIN"/>
    <property type="match status" value="1"/>
</dbReference>
<dbReference type="AlphaFoldDB" id="A0A5A7PHX7"/>
<organism evidence="5 6">
    <name type="scientific">Striga asiatica</name>
    <name type="common">Asiatic witchweed</name>
    <name type="synonym">Buchnera asiatica</name>
    <dbReference type="NCBI Taxonomy" id="4170"/>
    <lineage>
        <taxon>Eukaryota</taxon>
        <taxon>Viridiplantae</taxon>
        <taxon>Streptophyta</taxon>
        <taxon>Embryophyta</taxon>
        <taxon>Tracheophyta</taxon>
        <taxon>Spermatophyta</taxon>
        <taxon>Magnoliopsida</taxon>
        <taxon>eudicotyledons</taxon>
        <taxon>Gunneridae</taxon>
        <taxon>Pentapetalae</taxon>
        <taxon>asterids</taxon>
        <taxon>lamiids</taxon>
        <taxon>Lamiales</taxon>
        <taxon>Orobanchaceae</taxon>
        <taxon>Buchnereae</taxon>
        <taxon>Striga</taxon>
    </lineage>
</organism>
<dbReference type="OrthoDB" id="1711136at2759"/>
<accession>A0A5A7PHX7</accession>
<evidence type="ECO:0000256" key="4">
    <source>
        <dbReference type="SAM" id="Coils"/>
    </source>
</evidence>
<dbReference type="Pfam" id="PF13920">
    <property type="entry name" value="zf-C3HC4_3"/>
    <property type="match status" value="1"/>
</dbReference>
<name>A0A5A7PHX7_STRAF</name>
<evidence type="ECO:0000313" key="6">
    <source>
        <dbReference type="Proteomes" id="UP000325081"/>
    </source>
</evidence>
<dbReference type="GO" id="GO:0004842">
    <property type="term" value="F:ubiquitin-protein transferase activity"/>
    <property type="evidence" value="ECO:0007669"/>
    <property type="project" value="TreeGrafter"/>
</dbReference>
<evidence type="ECO:0000256" key="3">
    <source>
        <dbReference type="ARBA" id="ARBA00022833"/>
    </source>
</evidence>
<proteinExistence type="predicted"/>
<protein>
    <submittedName>
        <fullName evidence="5">SBP (S-ribonuclease binding protein) family protein</fullName>
    </submittedName>
</protein>
<evidence type="ECO:0000313" key="5">
    <source>
        <dbReference type="EMBL" id="GER32232.1"/>
    </source>
</evidence>
<keyword evidence="3" id="KW-0862">Zinc</keyword>
<keyword evidence="2" id="KW-0863">Zinc-finger</keyword>
<comment type="caution">
    <text evidence="5">The sequence shown here is derived from an EMBL/GenBank/DDBJ whole genome shotgun (WGS) entry which is preliminary data.</text>
</comment>
<feature type="coiled-coil region" evidence="4">
    <location>
        <begin position="170"/>
        <end position="201"/>
    </location>
</feature>
<dbReference type="Proteomes" id="UP000325081">
    <property type="component" value="Unassembled WGS sequence"/>
</dbReference>
<gene>
    <name evidence="5" type="ORF">STAS_08286</name>
</gene>